<accession>A0ACC1HP85</accession>
<dbReference type="EMBL" id="JAMZIH010001276">
    <property type="protein sequence ID" value="KAJ1678329.1"/>
    <property type="molecule type" value="Genomic_DNA"/>
</dbReference>
<protein>
    <submittedName>
        <fullName evidence="1">Uncharacterized protein</fullName>
    </submittedName>
</protein>
<comment type="caution">
    <text evidence="1">The sequence shown here is derived from an EMBL/GenBank/DDBJ whole genome shotgun (WGS) entry which is preliminary data.</text>
</comment>
<keyword evidence="2" id="KW-1185">Reference proteome</keyword>
<dbReference type="Proteomes" id="UP001145114">
    <property type="component" value="Unassembled WGS sequence"/>
</dbReference>
<evidence type="ECO:0000313" key="2">
    <source>
        <dbReference type="Proteomes" id="UP001145114"/>
    </source>
</evidence>
<organism evidence="1 2">
    <name type="scientific">Spiromyces aspiralis</name>
    <dbReference type="NCBI Taxonomy" id="68401"/>
    <lineage>
        <taxon>Eukaryota</taxon>
        <taxon>Fungi</taxon>
        <taxon>Fungi incertae sedis</taxon>
        <taxon>Zoopagomycota</taxon>
        <taxon>Kickxellomycotina</taxon>
        <taxon>Kickxellomycetes</taxon>
        <taxon>Kickxellales</taxon>
        <taxon>Kickxellaceae</taxon>
        <taxon>Spiromyces</taxon>
    </lineage>
</organism>
<evidence type="ECO:0000313" key="1">
    <source>
        <dbReference type="EMBL" id="KAJ1678329.1"/>
    </source>
</evidence>
<proteinExistence type="predicted"/>
<gene>
    <name evidence="1" type="ORF">EV182_004274</name>
</gene>
<sequence length="272" mass="31684">MFKEHNFNIGLPDNLVDVNEFLDILRGKLNNLQCLYCEKTFTSATVLRKHMRKKKHFKISPHNHLYDRFYVINYIETGKSWEEIESEKYDSDQDKQDNSWEDWKEEEGDVMAETKSLFDEKRFRTAEECVNYMRDEYGFNLPKVEADLEMGFYGIVALINYIRKHVKESRCFGCKGQFEGAEELSTHFKQAKASCLVDGVSEAKDEELKDPQYLTPVIESDPLLMMMVDDEGSDANKEAEETQRIVSENMKRLREMAEPTIPVGIVSALGRK</sequence>
<reference evidence="1" key="1">
    <citation type="submission" date="2022-06" db="EMBL/GenBank/DDBJ databases">
        <title>Phylogenomic reconstructions and comparative analyses of Kickxellomycotina fungi.</title>
        <authorList>
            <person name="Reynolds N.K."/>
            <person name="Stajich J.E."/>
            <person name="Barry K."/>
            <person name="Grigoriev I.V."/>
            <person name="Crous P."/>
            <person name="Smith M.E."/>
        </authorList>
    </citation>
    <scope>NUCLEOTIDE SEQUENCE</scope>
    <source>
        <strain evidence="1">RSA 2271</strain>
    </source>
</reference>
<name>A0ACC1HP85_9FUNG</name>